<feature type="compositionally biased region" description="Basic and acidic residues" evidence="1">
    <location>
        <begin position="93"/>
        <end position="104"/>
    </location>
</feature>
<reference evidence="2 3" key="1">
    <citation type="journal article" date="2013" name="Genome Biol.">
        <title>Comparative genomics of the core and accessory genomes of 48 Sinorhizobium strains comprising five genospecies.</title>
        <authorList>
            <person name="Sugawara M."/>
            <person name="Epstein B."/>
            <person name="Badgley B.D."/>
            <person name="Unno T."/>
            <person name="Xu L."/>
            <person name="Reese J."/>
            <person name="Gyaneshwar P."/>
            <person name="Denny R."/>
            <person name="Mudge J."/>
            <person name="Bharti A.K."/>
            <person name="Farmer A.D."/>
            <person name="May G.D."/>
            <person name="Woodward J.E."/>
            <person name="Medigue C."/>
            <person name="Vallenet D."/>
            <person name="Lajus A."/>
            <person name="Rouy Z."/>
            <person name="Martinez-Vaz B."/>
            <person name="Tiffin P."/>
            <person name="Young N.D."/>
            <person name="Sadowsky M.J."/>
        </authorList>
    </citation>
    <scope>NUCLEOTIDE SEQUENCE [LARGE SCALE GENOMIC DNA]</scope>
    <source>
        <strain evidence="2 3">N6B1</strain>
    </source>
</reference>
<feature type="compositionally biased region" description="Acidic residues" evidence="1">
    <location>
        <begin position="105"/>
        <end position="114"/>
    </location>
</feature>
<dbReference type="Proteomes" id="UP000429484">
    <property type="component" value="Unassembled WGS sequence"/>
</dbReference>
<name>A0A222GHS8_RHIML</name>
<organism evidence="2 3">
    <name type="scientific">Rhizobium meliloti</name>
    <name type="common">Ensifer meliloti</name>
    <name type="synonym">Sinorhizobium meliloti</name>
    <dbReference type="NCBI Taxonomy" id="382"/>
    <lineage>
        <taxon>Bacteria</taxon>
        <taxon>Pseudomonadati</taxon>
        <taxon>Pseudomonadota</taxon>
        <taxon>Alphaproteobacteria</taxon>
        <taxon>Hyphomicrobiales</taxon>
        <taxon>Rhizobiaceae</taxon>
        <taxon>Sinorhizobium/Ensifer group</taxon>
        <taxon>Sinorhizobium</taxon>
    </lineage>
</organism>
<accession>A0A222GHS8</accession>
<gene>
    <name evidence="2" type="ORF">GHK53_12520</name>
</gene>
<dbReference type="RefSeq" id="WP_003529533.1">
    <property type="nucleotide sequence ID" value="NZ_BJNJ01000016.1"/>
</dbReference>
<proteinExistence type="predicted"/>
<evidence type="ECO:0000313" key="3">
    <source>
        <dbReference type="Proteomes" id="UP000429484"/>
    </source>
</evidence>
<dbReference type="OMA" id="RYLEFMQ"/>
<feature type="region of interest" description="Disordered" evidence="1">
    <location>
        <begin position="71"/>
        <end position="123"/>
    </location>
</feature>
<sequence>MTQVVTISATTAAYAADALKPPTRLRGDGPADEAITLLCARGQEQAPVPKVRSALPLHLMLIAAERRLPQQTQAETLRRYLENAENEDEDGGGGDRRREDKPAGDEQELDEITEMLDRLVQGS</sequence>
<dbReference type="AlphaFoldDB" id="A0A222GHS8"/>
<evidence type="ECO:0000313" key="2">
    <source>
        <dbReference type="EMBL" id="MQW33601.1"/>
    </source>
</evidence>
<protein>
    <submittedName>
        <fullName evidence="2">Uncharacterized protein</fullName>
    </submittedName>
</protein>
<evidence type="ECO:0000256" key="1">
    <source>
        <dbReference type="SAM" id="MobiDB-lite"/>
    </source>
</evidence>
<comment type="caution">
    <text evidence="2">The sequence shown here is derived from an EMBL/GenBank/DDBJ whole genome shotgun (WGS) entry which is preliminary data.</text>
</comment>
<dbReference type="KEGG" id="smer:DU99_08130"/>
<dbReference type="EMBL" id="WISR01000124">
    <property type="protein sequence ID" value="MQW33601.1"/>
    <property type="molecule type" value="Genomic_DNA"/>
</dbReference>